<dbReference type="PRINTS" id="PR00702">
    <property type="entry name" value="ACRIFLAVINRP"/>
</dbReference>
<dbReference type="Pfam" id="PF00873">
    <property type="entry name" value="ACR_tran"/>
    <property type="match status" value="1"/>
</dbReference>
<dbReference type="AlphaFoldDB" id="A0A223NT17"/>
<proteinExistence type="predicted"/>
<dbReference type="RefSeq" id="WP_170309724.1">
    <property type="nucleotide sequence ID" value="NZ_CP022743.1"/>
</dbReference>
<feature type="transmembrane region" description="Helical" evidence="1">
    <location>
        <begin position="428"/>
        <end position="461"/>
    </location>
</feature>
<dbReference type="GO" id="GO:0005886">
    <property type="term" value="C:plasma membrane"/>
    <property type="evidence" value="ECO:0007669"/>
    <property type="project" value="TreeGrafter"/>
</dbReference>
<dbReference type="GO" id="GO:0042910">
    <property type="term" value="F:xenobiotic transmembrane transporter activity"/>
    <property type="evidence" value="ECO:0007669"/>
    <property type="project" value="TreeGrafter"/>
</dbReference>
<keyword evidence="1" id="KW-0812">Transmembrane</keyword>
<feature type="transmembrane region" description="Helical" evidence="1">
    <location>
        <begin position="385"/>
        <end position="407"/>
    </location>
</feature>
<dbReference type="SUPFAM" id="SSF82714">
    <property type="entry name" value="Multidrug efflux transporter AcrB TolC docking domain, DN and DC subdomains"/>
    <property type="match status" value="2"/>
</dbReference>
<dbReference type="Gene3D" id="1.20.1640.10">
    <property type="entry name" value="Multidrug efflux transporter AcrB transmembrane domain"/>
    <property type="match status" value="2"/>
</dbReference>
<sequence>MTPIKDTFISQRKPISLVLAIIILGGLFAYTKLQTSLFPEITFPKIKVIADEGLQPVNKMMVTVTKPLENAIKQVPDLKTVRSTTSRGSCEISAYMAWDADIDLSMQKIQTSIDQIKNDLPADVNITVQKMNPSILPVSGYTLESNSRSPIELRQIATYTVKPFLSQVDGVSEIRVIGGKAKEYWLTLNKQKMSSLGLTPDIISTTLSTTNFVKSEGYLSDYKRMYLTVTDATINAKDQLENLVISNNRKRVVRLKDFAEIAIQEGIEYTRVNANGRNGVLIAVIKQPNANLVSLSADMESKVAELQKLLPKDVAIKPYYVQADFVKDSIKSVTDSLWIGLLLAIIVAVIFLRSIKASAVILITIPVTLCLSLAVIYGVGYTLNIMTLGAIAAALGLIIDDAIVVVEQIHRTHEEHPREHPLKLIKTAIDYLFPAMLGSSISTIVIFIPFLLMTGVAGAYFHVLTNTMIITLICSFFVTWIGLPVIYILLSKHKHNEAAQQKQEEVHHVKKQAWVKWFILRPYVSLLIIAGAVAALVFVPPLLETGFLPEMDEGSIVFDYRSPPGTSLDETDRMLREVEKIITKQPEVAAYSRRTGTEMGFFITEPNKGDYLIQLKKKRDKSTEEVISDLRQKVAANQPALQIDFGQVIGDMLGDLMTSVQPIEIKVFGDDPIKLQSLSKQIAGAVADVKGTADVNDGVIIAGPSVSIDPYYGKLAQYNITPASLQFQLQTALEGNIIGNMLEREQLSPIRMVYPGNRGLNVTGIQDQTIFVPSGKLINISELASVKLNPGDAEINRENLQSMGVISARLEGSDLGSVVPAIQKQVAAISLPAGYHVEYGGAYAEQQQSFKELLIILITSSLLVFAVILFLFKQFRIAILILIVAVLGIAGSMLALFITKTPLNVGSYTGLIMIVGIIGENAIFTFLQFKQRALENLDKGVENGIDEAVVYSISTRLRPKLMTAIGAIIALMPLALGIGAGAQLHQPLAIAVIGGFVVALPLLLIVLPSAMRILYKHGQFHENTKDLNGQ</sequence>
<feature type="transmembrane region" description="Helical" evidence="1">
    <location>
        <begin position="359"/>
        <end position="379"/>
    </location>
</feature>
<evidence type="ECO:0000313" key="3">
    <source>
        <dbReference type="Proteomes" id="UP000215002"/>
    </source>
</evidence>
<dbReference type="SUPFAM" id="SSF82693">
    <property type="entry name" value="Multidrug efflux transporter AcrB pore domain, PN1, PN2, PC1 and PC2 subdomains"/>
    <property type="match status" value="3"/>
</dbReference>
<dbReference type="Gene3D" id="3.30.70.1320">
    <property type="entry name" value="Multidrug efflux transporter AcrB pore domain like"/>
    <property type="match status" value="1"/>
</dbReference>
<protein>
    <submittedName>
        <fullName evidence="2">Cobalt-zinc-cadmium resistance protein CzcA</fullName>
    </submittedName>
</protein>
<dbReference type="Gene3D" id="3.30.2090.10">
    <property type="entry name" value="Multidrug efflux transporter AcrB TolC docking domain, DN and DC subdomains"/>
    <property type="match status" value="2"/>
</dbReference>
<dbReference type="Proteomes" id="UP000215002">
    <property type="component" value="Chromosome"/>
</dbReference>
<dbReference type="PANTHER" id="PTHR32063:SF24">
    <property type="entry name" value="CATION EFFLUX SYSTEM (ACRB_ACRD_ACRF FAMILY)"/>
    <property type="match status" value="1"/>
</dbReference>
<dbReference type="SUPFAM" id="SSF82866">
    <property type="entry name" value="Multidrug efflux transporter AcrB transmembrane domain"/>
    <property type="match status" value="2"/>
</dbReference>
<feature type="transmembrane region" description="Helical" evidence="1">
    <location>
        <begin position="336"/>
        <end position="352"/>
    </location>
</feature>
<dbReference type="Gene3D" id="3.30.70.1430">
    <property type="entry name" value="Multidrug efflux transporter AcrB pore domain"/>
    <property type="match status" value="2"/>
</dbReference>
<dbReference type="EMBL" id="CP022743">
    <property type="protein sequence ID" value="ASU32956.1"/>
    <property type="molecule type" value="Genomic_DNA"/>
</dbReference>
<feature type="transmembrane region" description="Helical" evidence="1">
    <location>
        <begin position="520"/>
        <end position="543"/>
    </location>
</feature>
<dbReference type="KEGG" id="muc:MuYL_1056"/>
<evidence type="ECO:0000313" key="2">
    <source>
        <dbReference type="EMBL" id="ASU32956.1"/>
    </source>
</evidence>
<organism evidence="2 3">
    <name type="scientific">Mucilaginibacter xinganensis</name>
    <dbReference type="NCBI Taxonomy" id="1234841"/>
    <lineage>
        <taxon>Bacteria</taxon>
        <taxon>Pseudomonadati</taxon>
        <taxon>Bacteroidota</taxon>
        <taxon>Sphingobacteriia</taxon>
        <taxon>Sphingobacteriales</taxon>
        <taxon>Sphingobacteriaceae</taxon>
        <taxon>Mucilaginibacter</taxon>
    </lineage>
</organism>
<feature type="transmembrane region" description="Helical" evidence="1">
    <location>
        <begin position="467"/>
        <end position="490"/>
    </location>
</feature>
<dbReference type="Gene3D" id="3.30.70.1440">
    <property type="entry name" value="Multidrug efflux transporter AcrB pore domain"/>
    <property type="match status" value="1"/>
</dbReference>
<evidence type="ECO:0000256" key="1">
    <source>
        <dbReference type="SAM" id="Phobius"/>
    </source>
</evidence>
<feature type="transmembrane region" description="Helical" evidence="1">
    <location>
        <begin position="905"/>
        <end position="927"/>
    </location>
</feature>
<feature type="transmembrane region" description="Helical" evidence="1">
    <location>
        <begin position="988"/>
        <end position="1007"/>
    </location>
</feature>
<name>A0A223NT17_9SPHI</name>
<reference evidence="2 3" key="1">
    <citation type="submission" date="2017-08" db="EMBL/GenBank/DDBJ databases">
        <title>Complete genome sequence of Mucilaginibacter sp. strain BJC16-A31.</title>
        <authorList>
            <consortium name="Henan University of Science and Technology"/>
            <person name="You X."/>
        </authorList>
    </citation>
    <scope>NUCLEOTIDE SEQUENCE [LARGE SCALE GENOMIC DNA]</scope>
    <source>
        <strain evidence="2 3">BJC16-A31</strain>
    </source>
</reference>
<keyword evidence="3" id="KW-1185">Reference proteome</keyword>
<feature type="transmembrane region" description="Helical" evidence="1">
    <location>
        <begin position="853"/>
        <end position="872"/>
    </location>
</feature>
<feature type="transmembrane region" description="Helical" evidence="1">
    <location>
        <begin position="879"/>
        <end position="899"/>
    </location>
</feature>
<keyword evidence="1" id="KW-0472">Membrane</keyword>
<dbReference type="InterPro" id="IPR001036">
    <property type="entry name" value="Acrflvin-R"/>
</dbReference>
<feature type="transmembrane region" description="Helical" evidence="1">
    <location>
        <begin position="961"/>
        <end position="982"/>
    </location>
</feature>
<dbReference type="PANTHER" id="PTHR32063">
    <property type="match status" value="1"/>
</dbReference>
<accession>A0A223NT17</accession>
<gene>
    <name evidence="2" type="ORF">MuYL_1056</name>
</gene>
<keyword evidence="1" id="KW-1133">Transmembrane helix</keyword>
<dbReference type="InterPro" id="IPR027463">
    <property type="entry name" value="AcrB_DN_DC_subdom"/>
</dbReference>